<dbReference type="SUPFAM" id="SSF48452">
    <property type="entry name" value="TPR-like"/>
    <property type="match status" value="1"/>
</dbReference>
<dbReference type="EMBL" id="FSRK01000002">
    <property type="protein sequence ID" value="SIO37402.1"/>
    <property type="molecule type" value="Genomic_DNA"/>
</dbReference>
<feature type="transmembrane region" description="Helical" evidence="1">
    <location>
        <begin position="305"/>
        <end position="327"/>
    </location>
</feature>
<evidence type="ECO:0008006" key="4">
    <source>
        <dbReference type="Google" id="ProtNLM"/>
    </source>
</evidence>
<dbReference type="Proteomes" id="UP000185207">
    <property type="component" value="Unassembled WGS sequence"/>
</dbReference>
<evidence type="ECO:0000256" key="1">
    <source>
        <dbReference type="SAM" id="Phobius"/>
    </source>
</evidence>
<gene>
    <name evidence="2" type="ORF">SAMN05444409_3157</name>
</gene>
<name>A0A1N6IZF4_9FLAO</name>
<dbReference type="InterPro" id="IPR016032">
    <property type="entry name" value="Sig_transdc_resp-reg_C-effctor"/>
</dbReference>
<dbReference type="RefSeq" id="WP_139297370.1">
    <property type="nucleotide sequence ID" value="NZ_FSRK01000002.1"/>
</dbReference>
<proteinExistence type="predicted"/>
<evidence type="ECO:0000313" key="3">
    <source>
        <dbReference type="Proteomes" id="UP000185207"/>
    </source>
</evidence>
<dbReference type="InterPro" id="IPR011990">
    <property type="entry name" value="TPR-like_helical_dom_sf"/>
</dbReference>
<organism evidence="2 3">
    <name type="scientific">Epilithonimonas zeae</name>
    <dbReference type="NCBI Taxonomy" id="1416779"/>
    <lineage>
        <taxon>Bacteria</taxon>
        <taxon>Pseudomonadati</taxon>
        <taxon>Bacteroidota</taxon>
        <taxon>Flavobacteriia</taxon>
        <taxon>Flavobacteriales</taxon>
        <taxon>Weeksellaceae</taxon>
        <taxon>Chryseobacterium group</taxon>
        <taxon>Epilithonimonas</taxon>
    </lineage>
</organism>
<sequence length="458" mass="53708">MLDKTNIGWDLERNIKNLKQIYGYAEKINYEKGKYRALMHMSNWYMLKRQYKTAIPIFENVESLPIENPDNYIYKIQALQDKASAYIELGFFDDARTAINKSLNESRNLKNDNKFLIIGRAYHLKATLCIELKKPEDSVLFYTKKSILYFQKIQKTALREGKLQSAYINISTSFFEAKKMDSALFYSYKVKSMKNLGLEAQSYLFQTIAQVHIEKKRVDSALFYYKKSETISKILEDPATLKVAYTTLSGLYEKLGNKDSSLLYSKKYSRLVDSIALLDKKGATAASQAIKKEVREENTETKQRLYIILLCIFVLLCVLIIFLWFFFKNYHKEKKERMKKDEILLEKDDELTKTKSIINDAFEEVTKLAKNNDPAFLGRFKEVYPAFCDEILKICPDMINSELEFCAYLKLNFSTKDIATYTFVTPKAVQNRKNRIRKKLNIPSDEDIYFWMNKVEKK</sequence>
<protein>
    <recommendedName>
        <fullName evidence="4">HTH luxR-type domain-containing protein</fullName>
    </recommendedName>
</protein>
<keyword evidence="1" id="KW-0472">Membrane</keyword>
<dbReference type="SUPFAM" id="SSF46894">
    <property type="entry name" value="C-terminal effector domain of the bipartite response regulators"/>
    <property type="match status" value="1"/>
</dbReference>
<dbReference type="GO" id="GO:0003677">
    <property type="term" value="F:DNA binding"/>
    <property type="evidence" value="ECO:0007669"/>
    <property type="project" value="InterPro"/>
</dbReference>
<dbReference type="STRING" id="1416779.SAMN05444409_3157"/>
<dbReference type="OrthoDB" id="1017207at2"/>
<reference evidence="3" key="1">
    <citation type="submission" date="2016-11" db="EMBL/GenBank/DDBJ databases">
        <authorList>
            <person name="Varghese N."/>
            <person name="Submissions S."/>
        </authorList>
    </citation>
    <scope>NUCLEOTIDE SEQUENCE [LARGE SCALE GENOMIC DNA]</scope>
    <source>
        <strain evidence="3">DSM 27623</strain>
    </source>
</reference>
<keyword evidence="3" id="KW-1185">Reference proteome</keyword>
<dbReference type="AlphaFoldDB" id="A0A1N6IZF4"/>
<dbReference type="GO" id="GO:0006355">
    <property type="term" value="P:regulation of DNA-templated transcription"/>
    <property type="evidence" value="ECO:0007669"/>
    <property type="project" value="InterPro"/>
</dbReference>
<keyword evidence="1" id="KW-1133">Transmembrane helix</keyword>
<dbReference type="Gene3D" id="1.25.40.10">
    <property type="entry name" value="Tetratricopeptide repeat domain"/>
    <property type="match status" value="2"/>
</dbReference>
<evidence type="ECO:0000313" key="2">
    <source>
        <dbReference type="EMBL" id="SIO37402.1"/>
    </source>
</evidence>
<accession>A0A1N6IZF4</accession>
<keyword evidence="1" id="KW-0812">Transmembrane</keyword>